<sequence>MKKLEGISQGEKKFKSEVCTIGIVQHVNLVRLYRFCSEGTKRCLVYEYMPMGSLDS</sequence>
<dbReference type="Proteomes" id="UP000541444">
    <property type="component" value="Unassembled WGS sequence"/>
</dbReference>
<dbReference type="SUPFAM" id="SSF56112">
    <property type="entry name" value="Protein kinase-like (PK-like)"/>
    <property type="match status" value="1"/>
</dbReference>
<evidence type="ECO:0000256" key="3">
    <source>
        <dbReference type="ARBA" id="ARBA00022729"/>
    </source>
</evidence>
<dbReference type="GO" id="GO:0004672">
    <property type="term" value="F:protein kinase activity"/>
    <property type="evidence" value="ECO:0007669"/>
    <property type="project" value="InterPro"/>
</dbReference>
<dbReference type="EMBL" id="JACGCM010002602">
    <property type="protein sequence ID" value="KAF6138286.1"/>
    <property type="molecule type" value="Genomic_DNA"/>
</dbReference>
<evidence type="ECO:0000259" key="6">
    <source>
        <dbReference type="Pfam" id="PF07714"/>
    </source>
</evidence>
<comment type="caution">
    <text evidence="7">The sequence shown here is derived from an EMBL/GenBank/DDBJ whole genome shotgun (WGS) entry which is preliminary data.</text>
</comment>
<keyword evidence="5" id="KW-0472">Membrane</keyword>
<dbReference type="InterPro" id="IPR001245">
    <property type="entry name" value="Ser-Thr/Tyr_kinase_cat_dom"/>
</dbReference>
<dbReference type="Gene3D" id="3.30.200.20">
    <property type="entry name" value="Phosphorylase Kinase, domain 1"/>
    <property type="match status" value="1"/>
</dbReference>
<dbReference type="AlphaFoldDB" id="A0A7J7L6L4"/>
<comment type="subcellular location">
    <subcellularLocation>
        <location evidence="1">Membrane</location>
        <topology evidence="1">Single-pass membrane protein</topology>
    </subcellularLocation>
</comment>
<gene>
    <name evidence="7" type="ORF">GIB67_001436</name>
</gene>
<evidence type="ECO:0000256" key="5">
    <source>
        <dbReference type="ARBA" id="ARBA00023136"/>
    </source>
</evidence>
<keyword evidence="2" id="KW-0812">Transmembrane</keyword>
<dbReference type="Pfam" id="PF07714">
    <property type="entry name" value="PK_Tyr_Ser-Thr"/>
    <property type="match status" value="1"/>
</dbReference>
<evidence type="ECO:0000256" key="2">
    <source>
        <dbReference type="ARBA" id="ARBA00022692"/>
    </source>
</evidence>
<accession>A0A7J7L6L4</accession>
<evidence type="ECO:0000256" key="4">
    <source>
        <dbReference type="ARBA" id="ARBA00022989"/>
    </source>
</evidence>
<keyword evidence="3" id="KW-0732">Signal</keyword>
<evidence type="ECO:0000256" key="1">
    <source>
        <dbReference type="ARBA" id="ARBA00004167"/>
    </source>
</evidence>
<evidence type="ECO:0000313" key="7">
    <source>
        <dbReference type="EMBL" id="KAF6138286.1"/>
    </source>
</evidence>
<dbReference type="InterPro" id="IPR011009">
    <property type="entry name" value="Kinase-like_dom_sf"/>
</dbReference>
<keyword evidence="4" id="KW-1133">Transmembrane helix</keyword>
<dbReference type="PANTHER" id="PTHR47974">
    <property type="entry name" value="OS07G0415500 PROTEIN"/>
    <property type="match status" value="1"/>
</dbReference>
<dbReference type="PANTHER" id="PTHR47974:SF19">
    <property type="entry name" value="RECEPTOR-LIKE SERINE_THREONINE-PROTEIN KINASE"/>
    <property type="match status" value="1"/>
</dbReference>
<proteinExistence type="predicted"/>
<reference evidence="7 8" key="1">
    <citation type="journal article" date="2020" name="IScience">
        <title>Genome Sequencing of the Endangered Kingdonia uniflora (Circaeasteraceae, Ranunculales) Reveals Potential Mechanisms of Evolutionary Specialization.</title>
        <authorList>
            <person name="Sun Y."/>
            <person name="Deng T."/>
            <person name="Zhang A."/>
            <person name="Moore M.J."/>
            <person name="Landis J.B."/>
            <person name="Lin N."/>
            <person name="Zhang H."/>
            <person name="Zhang X."/>
            <person name="Huang J."/>
            <person name="Zhang X."/>
            <person name="Sun H."/>
            <person name="Wang H."/>
        </authorList>
    </citation>
    <scope>NUCLEOTIDE SEQUENCE [LARGE SCALE GENOMIC DNA]</scope>
    <source>
        <strain evidence="7">TB1705</strain>
        <tissue evidence="7">Leaf</tissue>
    </source>
</reference>
<organism evidence="7 8">
    <name type="scientific">Kingdonia uniflora</name>
    <dbReference type="NCBI Taxonomy" id="39325"/>
    <lineage>
        <taxon>Eukaryota</taxon>
        <taxon>Viridiplantae</taxon>
        <taxon>Streptophyta</taxon>
        <taxon>Embryophyta</taxon>
        <taxon>Tracheophyta</taxon>
        <taxon>Spermatophyta</taxon>
        <taxon>Magnoliopsida</taxon>
        <taxon>Ranunculales</taxon>
        <taxon>Circaeasteraceae</taxon>
        <taxon>Kingdonia</taxon>
    </lineage>
</organism>
<name>A0A7J7L6L4_9MAGN</name>
<evidence type="ECO:0000313" key="8">
    <source>
        <dbReference type="Proteomes" id="UP000541444"/>
    </source>
</evidence>
<feature type="domain" description="Serine-threonine/tyrosine-protein kinase catalytic" evidence="6">
    <location>
        <begin position="8"/>
        <end position="55"/>
    </location>
</feature>
<protein>
    <recommendedName>
        <fullName evidence="6">Serine-threonine/tyrosine-protein kinase catalytic domain-containing protein</fullName>
    </recommendedName>
</protein>
<dbReference type="OrthoDB" id="8891264at2759"/>
<keyword evidence="8" id="KW-1185">Reference proteome</keyword>
<dbReference type="GO" id="GO:0016020">
    <property type="term" value="C:membrane"/>
    <property type="evidence" value="ECO:0007669"/>
    <property type="project" value="UniProtKB-SubCell"/>
</dbReference>